<evidence type="ECO:0000313" key="3">
    <source>
        <dbReference type="EMBL" id="MCF0043697.1"/>
    </source>
</evidence>
<dbReference type="SUPFAM" id="SSF143011">
    <property type="entry name" value="RelE-like"/>
    <property type="match status" value="1"/>
</dbReference>
<dbReference type="RefSeq" id="WP_234616424.1">
    <property type="nucleotide sequence ID" value="NZ_CP098806.1"/>
</dbReference>
<comment type="similarity">
    <text evidence="1">Belongs to the RelE toxin family.</text>
</comment>
<accession>A0A9X1PFP5</accession>
<dbReference type="PANTHER" id="PTHR35601:SF1">
    <property type="entry name" value="TOXIN RELE"/>
    <property type="match status" value="1"/>
</dbReference>
<name>A0A9X1PFP5_9BACT</name>
<evidence type="ECO:0000313" key="4">
    <source>
        <dbReference type="Proteomes" id="UP001139700"/>
    </source>
</evidence>
<dbReference type="Gene3D" id="3.30.2310.20">
    <property type="entry name" value="RelE-like"/>
    <property type="match status" value="1"/>
</dbReference>
<gene>
    <name evidence="3" type="ORF">LXM24_26570</name>
</gene>
<comment type="caution">
    <text evidence="3">The sequence shown here is derived from an EMBL/GenBank/DDBJ whole genome shotgun (WGS) entry which is preliminary data.</text>
</comment>
<proteinExistence type="inferred from homology"/>
<dbReference type="Pfam" id="PF05016">
    <property type="entry name" value="ParE_toxin"/>
    <property type="match status" value="1"/>
</dbReference>
<dbReference type="AlphaFoldDB" id="A0A9X1PFP5"/>
<protein>
    <submittedName>
        <fullName evidence="3">Type II toxin-antitoxin system RelE/ParE family toxin</fullName>
    </submittedName>
</protein>
<sequence length="86" mass="10138">MYKVIIKKSAIRELENITKVFRLKIIQKIDDLASDPRPQGIRKLENSLNSYRIRVGSYRVIYTIEDQNLLVEVIKVADRKDAYRSK</sequence>
<keyword evidence="4" id="KW-1185">Reference proteome</keyword>
<dbReference type="InterPro" id="IPR007712">
    <property type="entry name" value="RelE/ParE_toxin"/>
</dbReference>
<evidence type="ECO:0000256" key="1">
    <source>
        <dbReference type="ARBA" id="ARBA00006226"/>
    </source>
</evidence>
<dbReference type="InterPro" id="IPR035093">
    <property type="entry name" value="RelE/ParE_toxin_dom_sf"/>
</dbReference>
<dbReference type="Proteomes" id="UP001139700">
    <property type="component" value="Unassembled WGS sequence"/>
</dbReference>
<reference evidence="3" key="1">
    <citation type="submission" date="2021-12" db="EMBL/GenBank/DDBJ databases">
        <title>Novel species in genus Dyadobacter.</title>
        <authorList>
            <person name="Ma C."/>
        </authorList>
    </citation>
    <scope>NUCLEOTIDE SEQUENCE</scope>
    <source>
        <strain evidence="3">CY399</strain>
    </source>
</reference>
<keyword evidence="2" id="KW-1277">Toxin-antitoxin system</keyword>
<evidence type="ECO:0000256" key="2">
    <source>
        <dbReference type="ARBA" id="ARBA00022649"/>
    </source>
</evidence>
<dbReference type="PANTHER" id="PTHR35601">
    <property type="entry name" value="TOXIN RELE"/>
    <property type="match status" value="1"/>
</dbReference>
<dbReference type="EMBL" id="JAJTTA010000009">
    <property type="protein sequence ID" value="MCF0043697.1"/>
    <property type="molecule type" value="Genomic_DNA"/>
</dbReference>
<organism evidence="3 4">
    <name type="scientific">Dyadobacter fanqingshengii</name>
    <dbReference type="NCBI Taxonomy" id="2906443"/>
    <lineage>
        <taxon>Bacteria</taxon>
        <taxon>Pseudomonadati</taxon>
        <taxon>Bacteroidota</taxon>
        <taxon>Cytophagia</taxon>
        <taxon>Cytophagales</taxon>
        <taxon>Spirosomataceae</taxon>
        <taxon>Dyadobacter</taxon>
    </lineage>
</organism>